<comment type="caution">
    <text evidence="1">The sequence shown here is derived from an EMBL/GenBank/DDBJ whole genome shotgun (WGS) entry which is preliminary data.</text>
</comment>
<evidence type="ECO:0000313" key="1">
    <source>
        <dbReference type="EMBL" id="KAJ8029407.1"/>
    </source>
</evidence>
<accession>A0A9Q1BMI0</accession>
<sequence length="159" mass="17788">MRQVHVCALYEEVQRSVKKNKISRVRVAGKGKVLLPARTTVMVECSVRAPDKGTYEAPVDHSEEHVLPNGLSISPGFITVLENGIIYVQVYNFSNKDCYIHPIVADLEYGDVVRGTGGCNSVCRRDDHRCSRNFTAWDGYWQPAFFRGEEPVNGGSRKA</sequence>
<name>A0A9Q1BMI0_HOLLE</name>
<organism evidence="1 2">
    <name type="scientific">Holothuria leucospilota</name>
    <name type="common">Black long sea cucumber</name>
    <name type="synonym">Mertensiothuria leucospilota</name>
    <dbReference type="NCBI Taxonomy" id="206669"/>
    <lineage>
        <taxon>Eukaryota</taxon>
        <taxon>Metazoa</taxon>
        <taxon>Echinodermata</taxon>
        <taxon>Eleutherozoa</taxon>
        <taxon>Echinozoa</taxon>
        <taxon>Holothuroidea</taxon>
        <taxon>Aspidochirotacea</taxon>
        <taxon>Aspidochirotida</taxon>
        <taxon>Holothuriidae</taxon>
        <taxon>Holothuria</taxon>
    </lineage>
</organism>
<dbReference type="AlphaFoldDB" id="A0A9Q1BMI0"/>
<gene>
    <name evidence="1" type="ORF">HOLleu_28789</name>
</gene>
<dbReference type="EMBL" id="JAIZAY010000014">
    <property type="protein sequence ID" value="KAJ8029407.1"/>
    <property type="molecule type" value="Genomic_DNA"/>
</dbReference>
<evidence type="ECO:0000313" key="2">
    <source>
        <dbReference type="Proteomes" id="UP001152320"/>
    </source>
</evidence>
<protein>
    <submittedName>
        <fullName evidence="1">Uncharacterized protein</fullName>
    </submittedName>
</protein>
<proteinExistence type="predicted"/>
<dbReference type="Proteomes" id="UP001152320">
    <property type="component" value="Chromosome 14"/>
</dbReference>
<keyword evidence="2" id="KW-1185">Reference proteome</keyword>
<reference evidence="1" key="1">
    <citation type="submission" date="2021-10" db="EMBL/GenBank/DDBJ databases">
        <title>Tropical sea cucumber genome reveals ecological adaptation and Cuvierian tubules defense mechanism.</title>
        <authorList>
            <person name="Chen T."/>
        </authorList>
    </citation>
    <scope>NUCLEOTIDE SEQUENCE</scope>
    <source>
        <strain evidence="1">Nanhai2018</strain>
        <tissue evidence="1">Muscle</tissue>
    </source>
</reference>